<dbReference type="Gene3D" id="3.40.50.1440">
    <property type="entry name" value="Tubulin/FtsZ, GTPase domain"/>
    <property type="match status" value="1"/>
</dbReference>
<proteinExistence type="predicted"/>
<dbReference type="EMBL" id="FZMP01000173">
    <property type="protein sequence ID" value="SNQ61259.1"/>
    <property type="molecule type" value="Genomic_DNA"/>
</dbReference>
<keyword evidence="2" id="KW-0342">GTP-binding</keyword>
<dbReference type="Proteomes" id="UP000218615">
    <property type="component" value="Unassembled WGS sequence"/>
</dbReference>
<dbReference type="PANTHER" id="PTHR30314:SF10">
    <property type="entry name" value="TUBULIN-LIKE PROTEIN CETZ"/>
    <property type="match status" value="1"/>
</dbReference>
<evidence type="ECO:0000256" key="2">
    <source>
        <dbReference type="ARBA" id="ARBA00023134"/>
    </source>
</evidence>
<organism evidence="4 5">
    <name type="scientific">Candidatus Methanoperedens nitratireducens</name>
    <dbReference type="NCBI Taxonomy" id="1392998"/>
    <lineage>
        <taxon>Archaea</taxon>
        <taxon>Methanobacteriati</taxon>
        <taxon>Methanobacteriota</taxon>
        <taxon>Stenosarchaea group</taxon>
        <taxon>Methanomicrobia</taxon>
        <taxon>Methanosarcinales</taxon>
        <taxon>ANME-2 cluster</taxon>
        <taxon>Candidatus Methanoperedentaceae</taxon>
        <taxon>Candidatus Methanoperedens</taxon>
    </lineage>
</organism>
<dbReference type="InterPro" id="IPR036525">
    <property type="entry name" value="Tubulin/FtsZ_GTPase_sf"/>
</dbReference>
<accession>A0A284VPV9</accession>
<dbReference type="SMART" id="SM00864">
    <property type="entry name" value="Tubulin"/>
    <property type="match status" value="1"/>
</dbReference>
<dbReference type="Pfam" id="PF00091">
    <property type="entry name" value="Tubulin"/>
    <property type="match status" value="1"/>
</dbReference>
<keyword evidence="5" id="KW-1185">Reference proteome</keyword>
<dbReference type="PANTHER" id="PTHR30314">
    <property type="entry name" value="CELL DIVISION PROTEIN FTSZ-RELATED"/>
    <property type="match status" value="1"/>
</dbReference>
<dbReference type="AlphaFoldDB" id="A0A284VPV9"/>
<evidence type="ECO:0000313" key="4">
    <source>
        <dbReference type="EMBL" id="SNQ61259.1"/>
    </source>
</evidence>
<feature type="domain" description="Tubulin/FtsZ GTPase" evidence="3">
    <location>
        <begin position="3"/>
        <end position="213"/>
    </location>
</feature>
<reference evidence="5" key="1">
    <citation type="submission" date="2017-06" db="EMBL/GenBank/DDBJ databases">
        <authorList>
            <person name="Cremers G."/>
        </authorList>
    </citation>
    <scope>NUCLEOTIDE SEQUENCE [LARGE SCALE GENOMIC DNA]</scope>
</reference>
<keyword evidence="1" id="KW-0547">Nucleotide-binding</keyword>
<sequence length="367" mass="41112">MLNVLILGVGQCGNRILDAINKEAFGGSLLSKYYGNQKFVSHVETIAINTAINDLKELRFTKARDRIHIPFLHGVGGNRTIGKKCFEDNRDLLHRVIEERGDFDVAFVIASSSGGTGSSFLPLMIEAMKERYKYNVYSIIVLPFREEGSIYLQNSVFCLKETLSGRCDGTILVDNQFLRHQGKEKDIKSAYDGINRTIAQRFLFLLKALDSEMMMVTDLGDFKTVMSSGSRVATIGFGKGSKDIPIRSVIKHSLSHSGLLFKLDPYNEATRAMIILEGDQKYLNINDITSEVEELSRQIGQIFKGILINKGEMPKALTVLSISKSKELEELLNIGVTAIAKERDKKELHEGPEKIFIEKLGDLEPHY</sequence>
<dbReference type="GO" id="GO:0032153">
    <property type="term" value="C:cell division site"/>
    <property type="evidence" value="ECO:0007669"/>
    <property type="project" value="TreeGrafter"/>
</dbReference>
<gene>
    <name evidence="4" type="ORF">MNV_290011</name>
</gene>
<dbReference type="InterPro" id="IPR045061">
    <property type="entry name" value="FtsZ/CetZ"/>
</dbReference>
<evidence type="ECO:0000256" key="1">
    <source>
        <dbReference type="ARBA" id="ARBA00022741"/>
    </source>
</evidence>
<dbReference type="GO" id="GO:0051301">
    <property type="term" value="P:cell division"/>
    <property type="evidence" value="ECO:0007669"/>
    <property type="project" value="TreeGrafter"/>
</dbReference>
<dbReference type="GO" id="GO:0005737">
    <property type="term" value="C:cytoplasm"/>
    <property type="evidence" value="ECO:0007669"/>
    <property type="project" value="TreeGrafter"/>
</dbReference>
<protein>
    <submittedName>
        <fullName evidence="4">Tubulin/FtsZ GTPase</fullName>
    </submittedName>
</protein>
<dbReference type="SUPFAM" id="SSF52490">
    <property type="entry name" value="Tubulin nucleotide-binding domain-like"/>
    <property type="match status" value="1"/>
</dbReference>
<dbReference type="OrthoDB" id="329751at2157"/>
<name>A0A284VPV9_9EURY</name>
<evidence type="ECO:0000259" key="3">
    <source>
        <dbReference type="SMART" id="SM00864"/>
    </source>
</evidence>
<dbReference type="GO" id="GO:0003924">
    <property type="term" value="F:GTPase activity"/>
    <property type="evidence" value="ECO:0007669"/>
    <property type="project" value="InterPro"/>
</dbReference>
<evidence type="ECO:0000313" key="5">
    <source>
        <dbReference type="Proteomes" id="UP000218615"/>
    </source>
</evidence>
<dbReference type="RefSeq" id="WP_096205969.1">
    <property type="nucleotide sequence ID" value="NZ_FZMP01000173.1"/>
</dbReference>
<dbReference type="GO" id="GO:0005525">
    <property type="term" value="F:GTP binding"/>
    <property type="evidence" value="ECO:0007669"/>
    <property type="project" value="UniProtKB-KW"/>
</dbReference>
<dbReference type="InterPro" id="IPR003008">
    <property type="entry name" value="Tubulin_FtsZ_GTPase"/>
</dbReference>